<evidence type="ECO:0000313" key="6">
    <source>
        <dbReference type="EMBL" id="TYC52941.1"/>
    </source>
</evidence>
<dbReference type="InterPro" id="IPR012337">
    <property type="entry name" value="RNaseH-like_sf"/>
</dbReference>
<dbReference type="PANTHER" id="PTHR10948">
    <property type="entry name" value="TRANSPOSASE"/>
    <property type="match status" value="1"/>
</dbReference>
<evidence type="ECO:0000313" key="8">
    <source>
        <dbReference type="EMBL" id="TYC61685.1"/>
    </source>
</evidence>
<dbReference type="InterPro" id="IPR036397">
    <property type="entry name" value="RNaseH_sf"/>
</dbReference>
<dbReference type="GO" id="GO:0015074">
    <property type="term" value="P:DNA integration"/>
    <property type="evidence" value="ECO:0007669"/>
    <property type="project" value="InterPro"/>
</dbReference>
<dbReference type="Pfam" id="PF13936">
    <property type="entry name" value="HTH_38"/>
    <property type="match status" value="1"/>
</dbReference>
<evidence type="ECO:0000313" key="11">
    <source>
        <dbReference type="Proteomes" id="UP000389128"/>
    </source>
</evidence>
<comment type="caution">
    <text evidence="3">The sequence shown here is derived from an EMBL/GenBank/DDBJ whole genome shotgun (WGS) entry which is preliminary data.</text>
</comment>
<evidence type="ECO:0000313" key="10">
    <source>
        <dbReference type="EMBL" id="TYC62140.1"/>
    </source>
</evidence>
<organism evidence="3 11">
    <name type="scientific">Zoogloea oleivorans</name>
    <dbReference type="NCBI Taxonomy" id="1552750"/>
    <lineage>
        <taxon>Bacteria</taxon>
        <taxon>Pseudomonadati</taxon>
        <taxon>Pseudomonadota</taxon>
        <taxon>Betaproteobacteria</taxon>
        <taxon>Rhodocyclales</taxon>
        <taxon>Zoogloeaceae</taxon>
        <taxon>Zoogloea</taxon>
    </lineage>
</organism>
<evidence type="ECO:0000313" key="3">
    <source>
        <dbReference type="EMBL" id="TYC48023.1"/>
    </source>
</evidence>
<evidence type="ECO:0000313" key="5">
    <source>
        <dbReference type="EMBL" id="TYC52008.1"/>
    </source>
</evidence>
<dbReference type="OrthoDB" id="9803231at2"/>
<evidence type="ECO:0000259" key="2">
    <source>
        <dbReference type="PROSITE" id="PS50994"/>
    </source>
</evidence>
<dbReference type="Gene3D" id="3.30.420.10">
    <property type="entry name" value="Ribonuclease H-like superfamily/Ribonuclease H"/>
    <property type="match status" value="1"/>
</dbReference>
<dbReference type="GO" id="GO:0032196">
    <property type="term" value="P:transposition"/>
    <property type="evidence" value="ECO:0007669"/>
    <property type="project" value="TreeGrafter"/>
</dbReference>
<evidence type="ECO:0000313" key="4">
    <source>
        <dbReference type="EMBL" id="TYC50638.1"/>
    </source>
</evidence>
<dbReference type="RefSeq" id="WP_148577193.1">
    <property type="nucleotide sequence ID" value="NZ_SDKK01000001.1"/>
</dbReference>
<dbReference type="SUPFAM" id="SSF53098">
    <property type="entry name" value="Ribonuclease H-like"/>
    <property type="match status" value="1"/>
</dbReference>
<dbReference type="GO" id="GO:0004803">
    <property type="term" value="F:transposase activity"/>
    <property type="evidence" value="ECO:0007669"/>
    <property type="project" value="TreeGrafter"/>
</dbReference>
<name>A0A6C2C3B5_9RHOO</name>
<dbReference type="InterPro" id="IPR025246">
    <property type="entry name" value="IS30-like_HTH"/>
</dbReference>
<dbReference type="InterPro" id="IPR051917">
    <property type="entry name" value="Transposase-Integrase"/>
</dbReference>
<dbReference type="EMBL" id="SDKK01000102">
    <property type="protein sequence ID" value="TYC48023.1"/>
    <property type="molecule type" value="Genomic_DNA"/>
</dbReference>
<protein>
    <submittedName>
        <fullName evidence="3">IS30 family transposase</fullName>
    </submittedName>
</protein>
<evidence type="ECO:0000313" key="7">
    <source>
        <dbReference type="EMBL" id="TYC53770.1"/>
    </source>
</evidence>
<dbReference type="EMBL" id="SDKK01000001">
    <property type="protein sequence ID" value="TYC62103.1"/>
    <property type="molecule type" value="Genomic_DNA"/>
</dbReference>
<keyword evidence="1" id="KW-0233">DNA recombination</keyword>
<reference evidence="3 11" key="1">
    <citation type="submission" date="2019-01" db="EMBL/GenBank/DDBJ databases">
        <title>Zoogloea oleivorans genome sequencing and assembly.</title>
        <authorList>
            <person name="Tancsics A."/>
            <person name="Farkas M."/>
            <person name="Kriszt B."/>
            <person name="Maroti G."/>
            <person name="Horvath B."/>
        </authorList>
    </citation>
    <scope>NUCLEOTIDE SEQUENCE [LARGE SCALE GENOMIC DNA]</scope>
    <source>
        <strain evidence="3 11">Buc</strain>
    </source>
</reference>
<dbReference type="EMBL" id="SDKK01000029">
    <property type="protein sequence ID" value="TYC52941.1"/>
    <property type="molecule type" value="Genomic_DNA"/>
</dbReference>
<dbReference type="Gene3D" id="1.10.10.60">
    <property type="entry name" value="Homeodomain-like"/>
    <property type="match status" value="1"/>
</dbReference>
<dbReference type="GO" id="GO:0006310">
    <property type="term" value="P:DNA recombination"/>
    <property type="evidence" value="ECO:0007669"/>
    <property type="project" value="UniProtKB-KW"/>
</dbReference>
<gene>
    <name evidence="9" type="ORF">ETQ85_00655</name>
    <name evidence="10" type="ORF">ETQ85_00860</name>
    <name evidence="8" type="ORF">ETQ85_03255</name>
    <name evidence="7" type="ORF">ETQ85_20825</name>
    <name evidence="6" type="ORF">ETQ85_22115</name>
    <name evidence="5" type="ORF">ETQ85_23220</name>
    <name evidence="4" type="ORF">ETQ85_25155</name>
    <name evidence="3" type="ORF">ETQ85_25960</name>
</gene>
<dbReference type="EMBL" id="SDKK01000035">
    <property type="protein sequence ID" value="TYC52008.1"/>
    <property type="molecule type" value="Genomic_DNA"/>
</dbReference>
<proteinExistence type="predicted"/>
<dbReference type="Proteomes" id="UP000389128">
    <property type="component" value="Unassembled WGS sequence"/>
</dbReference>
<keyword evidence="11" id="KW-1185">Reference proteome</keyword>
<dbReference type="EMBL" id="SDKK01000052">
    <property type="protein sequence ID" value="TYC50638.1"/>
    <property type="molecule type" value="Genomic_DNA"/>
</dbReference>
<evidence type="ECO:0000256" key="1">
    <source>
        <dbReference type="ARBA" id="ARBA00023172"/>
    </source>
</evidence>
<dbReference type="NCBIfam" id="NF033563">
    <property type="entry name" value="transpos_IS30"/>
    <property type="match status" value="1"/>
</dbReference>
<dbReference type="GO" id="GO:0003676">
    <property type="term" value="F:nucleic acid binding"/>
    <property type="evidence" value="ECO:0007669"/>
    <property type="project" value="InterPro"/>
</dbReference>
<feature type="domain" description="Integrase catalytic" evidence="2">
    <location>
        <begin position="163"/>
        <end position="325"/>
    </location>
</feature>
<dbReference type="GO" id="GO:0005829">
    <property type="term" value="C:cytosol"/>
    <property type="evidence" value="ECO:0007669"/>
    <property type="project" value="TreeGrafter"/>
</dbReference>
<dbReference type="PANTHER" id="PTHR10948:SF23">
    <property type="entry name" value="TRANSPOSASE INSI FOR INSERTION SEQUENCE ELEMENT IS30A-RELATED"/>
    <property type="match status" value="1"/>
</dbReference>
<accession>A0A6C2C3B5</accession>
<dbReference type="EMBL" id="SDKK01000002">
    <property type="protein sequence ID" value="TYC61685.1"/>
    <property type="molecule type" value="Genomic_DNA"/>
</dbReference>
<dbReference type="EMBL" id="SDKK01000025">
    <property type="protein sequence ID" value="TYC53770.1"/>
    <property type="molecule type" value="Genomic_DNA"/>
</dbReference>
<dbReference type="InterPro" id="IPR001584">
    <property type="entry name" value="Integrase_cat-core"/>
</dbReference>
<dbReference type="EMBL" id="SDKK01000001">
    <property type="protein sequence ID" value="TYC62140.1"/>
    <property type="molecule type" value="Genomic_DNA"/>
</dbReference>
<dbReference type="InterPro" id="IPR053392">
    <property type="entry name" value="Transposase_IS30-like"/>
</dbReference>
<sequence>MGTHYSQLSMDERNQIHRCSNEGLSLRAIARRLNRPTSAVSREVARNTVGKSYDAARAERATLARRRRGTIKLKSGSVLLNRVRALMAEGWSPEQVAGRLRRMNPDDPALHVSHETIYCAIYAVPRGELRNELIAQLRFSHKARMPRARGQDRRGTLPNMTSIHQRPIEVAARLVAGHWEGDHIKGPGNRSSVGTLVERKSRYLMLVKLRDGSAEATLEGFTRKFRHVPLAMKKSLTYDQGREMARHEILAKRVKIDVYFADPHSPWQRPTNENTNGLIREYLPKGLDLAPISQGYLNAIARQLNNRPRKCLDFETPAEVFAREIMNFQPGVALQS</sequence>
<dbReference type="AlphaFoldDB" id="A0A6C2C3B5"/>
<evidence type="ECO:0000313" key="9">
    <source>
        <dbReference type="EMBL" id="TYC62103.1"/>
    </source>
</evidence>
<dbReference type="Pfam" id="PF00665">
    <property type="entry name" value="rve"/>
    <property type="match status" value="1"/>
</dbReference>
<dbReference type="PROSITE" id="PS50994">
    <property type="entry name" value="INTEGRASE"/>
    <property type="match status" value="1"/>
</dbReference>